<dbReference type="PANTHER" id="PTHR46771">
    <property type="entry name" value="DETERIN"/>
    <property type="match status" value="1"/>
</dbReference>
<dbReference type="SMART" id="SM00238">
    <property type="entry name" value="BIR"/>
    <property type="match status" value="2"/>
</dbReference>
<feature type="compositionally biased region" description="Basic and acidic residues" evidence="3">
    <location>
        <begin position="488"/>
        <end position="511"/>
    </location>
</feature>
<evidence type="ECO:0000313" key="5">
    <source>
        <dbReference type="Proteomes" id="UP001583193"/>
    </source>
</evidence>
<feature type="compositionally biased region" description="Polar residues" evidence="3">
    <location>
        <begin position="371"/>
        <end position="387"/>
    </location>
</feature>
<gene>
    <name evidence="4" type="ORF">Plec18167_007240</name>
</gene>
<feature type="compositionally biased region" description="Polar residues" evidence="3">
    <location>
        <begin position="703"/>
        <end position="719"/>
    </location>
</feature>
<feature type="compositionally biased region" description="Polar residues" evidence="3">
    <location>
        <begin position="218"/>
        <end position="229"/>
    </location>
</feature>
<dbReference type="Proteomes" id="UP001583193">
    <property type="component" value="Unassembled WGS sequence"/>
</dbReference>
<evidence type="ECO:0000256" key="1">
    <source>
        <dbReference type="ARBA" id="ARBA00022723"/>
    </source>
</evidence>
<name>A0ABR3X5N9_9EURO</name>
<evidence type="ECO:0000256" key="3">
    <source>
        <dbReference type="SAM" id="MobiDB-lite"/>
    </source>
</evidence>
<proteinExistence type="predicted"/>
<protein>
    <submittedName>
        <fullName evidence="4">Uncharacterized protein</fullName>
    </submittedName>
</protein>
<feature type="compositionally biased region" description="Low complexity" evidence="3">
    <location>
        <begin position="593"/>
        <end position="602"/>
    </location>
</feature>
<keyword evidence="1" id="KW-0479">Metal-binding</keyword>
<feature type="compositionally biased region" description="Basic and acidic residues" evidence="3">
    <location>
        <begin position="267"/>
        <end position="282"/>
    </location>
</feature>
<feature type="compositionally biased region" description="Basic and acidic residues" evidence="3">
    <location>
        <begin position="611"/>
        <end position="638"/>
    </location>
</feature>
<dbReference type="PANTHER" id="PTHR46771:SF5">
    <property type="entry name" value="DETERIN"/>
    <property type="match status" value="1"/>
</dbReference>
<dbReference type="Pfam" id="PF00653">
    <property type="entry name" value="BIR"/>
    <property type="match status" value="2"/>
</dbReference>
<feature type="compositionally biased region" description="Basic residues" evidence="3">
    <location>
        <begin position="252"/>
        <end position="266"/>
    </location>
</feature>
<dbReference type="SUPFAM" id="SSF57924">
    <property type="entry name" value="Inhibitor of apoptosis (IAP) repeat"/>
    <property type="match status" value="2"/>
</dbReference>
<feature type="region of interest" description="Disordered" evidence="3">
    <location>
        <begin position="200"/>
        <end position="722"/>
    </location>
</feature>
<feature type="compositionally biased region" description="Basic residues" evidence="3">
    <location>
        <begin position="200"/>
        <end position="214"/>
    </location>
</feature>
<dbReference type="InterPro" id="IPR001370">
    <property type="entry name" value="BIR_rpt"/>
</dbReference>
<dbReference type="Gene3D" id="1.10.1170.10">
    <property type="entry name" value="Inhibitor Of Apoptosis Protein (2mihbC-IAP-1), Chain A"/>
    <property type="match status" value="2"/>
</dbReference>
<evidence type="ECO:0000313" key="4">
    <source>
        <dbReference type="EMBL" id="KAL1870934.1"/>
    </source>
</evidence>
<feature type="compositionally biased region" description="Low complexity" evidence="3">
    <location>
        <begin position="657"/>
        <end position="688"/>
    </location>
</feature>
<sequence length="810" mass="89243">MSEGMETFAGRLASFDITLKRRTSGTKGSKHISWPHSSPSPAELAHAGFYYKPYESNPDNTSCFLCHRGLDGWEEEDNPLAEHLKHSPDCGWAIMMDIQQHSSNPSEIEDPTSDRIAEARKATFSLSWPHEGKRGWMCQTEKMVEAGWYFCPQEESDDLATCAYCKLSLDGWEPKDDPYEEHYRRSPDCSFFVFSQPSGKKAKTSKAKKPRASKTSRLSTQSTATTVSEAPTVDMDDTMDQSILSQATTKSTRGKKSTKSKAKNSKVKKEEVDETATHHIELDSNDGQPPEPPKQKRGRKGKKRTSEEISEDVEQPHAVDAAEIQPPTKKRATKARASTLSENERMDTDAEEQAAEPEPKKGRRGRKPGRSSATRKVSGTSTASKASLRSRIPDDSQIDAALEADLDGDGSLAGKTAVETINDSTISVPDKKPTASVAHMRASRESLETPADGQDDDDELNEPETHIVEAPAKKKGRPRKNKATDTNSKTKEAPSRVPDTDDHTLAEREQDSVISVGVQSRGQQESDTEPEPKPVSKKATKKKTAPKTKKSAKAQKPVTEDTDSIPDDVSRSDDELGQDAPRMSFSKETTRLSAQRASSGSRRSSKAPPKTAERYSDTPHEQHHAEALANSQHRESNARRVSSRNDPGARATPSLPAPTQKSTPSPSPQSSDAENRPPSSRPSAARPPVISPMKTVRIPLAETTPSVSPSKRNANSGYLKTSHPWKPVEVDEIVISKTEDKENADINALFDDIKGELSTPEKKMTVEEWILWNAKNGEERLKYECERLVGLFEKEGGRAMRTLEGIECID</sequence>
<dbReference type="CDD" id="cd00022">
    <property type="entry name" value="BIR"/>
    <property type="match status" value="2"/>
</dbReference>
<feature type="compositionally biased region" description="Acidic residues" evidence="3">
    <location>
        <begin position="453"/>
        <end position="462"/>
    </location>
</feature>
<reference evidence="4 5" key="1">
    <citation type="journal article" date="2024" name="IMA Fungus">
        <title>IMA Genome - F19 : A genome assembly and annotation guide to empower mycologists, including annotated draft genome sequences of Ceratocystis pirilliformis, Diaporthe australafricana, Fusarium ophioides, Paecilomyces lecythidis, and Sporothrix stenoceras.</title>
        <authorList>
            <person name="Aylward J."/>
            <person name="Wilson A.M."/>
            <person name="Visagie C.M."/>
            <person name="Spraker J."/>
            <person name="Barnes I."/>
            <person name="Buitendag C."/>
            <person name="Ceriani C."/>
            <person name="Del Mar Angel L."/>
            <person name="du Plessis D."/>
            <person name="Fuchs T."/>
            <person name="Gasser K."/>
            <person name="Kramer D."/>
            <person name="Li W."/>
            <person name="Munsamy K."/>
            <person name="Piso A."/>
            <person name="Price J.L."/>
            <person name="Sonnekus B."/>
            <person name="Thomas C."/>
            <person name="van der Nest A."/>
            <person name="van Dijk A."/>
            <person name="van Heerden A."/>
            <person name="van Vuuren N."/>
            <person name="Yilmaz N."/>
            <person name="Duong T.A."/>
            <person name="van der Merwe N.A."/>
            <person name="Wingfield M.J."/>
            <person name="Wingfield B.D."/>
        </authorList>
    </citation>
    <scope>NUCLEOTIDE SEQUENCE [LARGE SCALE GENOMIC DNA]</scope>
    <source>
        <strain evidence="4 5">CMW 18167</strain>
    </source>
</reference>
<keyword evidence="5" id="KW-1185">Reference proteome</keyword>
<feature type="compositionally biased region" description="Basic residues" evidence="3">
    <location>
        <begin position="535"/>
        <end position="553"/>
    </location>
</feature>
<comment type="caution">
    <text evidence="4">The sequence shown here is derived from an EMBL/GenBank/DDBJ whole genome shotgun (WGS) entry which is preliminary data.</text>
</comment>
<keyword evidence="2" id="KW-0862">Zinc</keyword>
<accession>A0ABR3X5N9</accession>
<organism evidence="4 5">
    <name type="scientific">Paecilomyces lecythidis</name>
    <dbReference type="NCBI Taxonomy" id="3004212"/>
    <lineage>
        <taxon>Eukaryota</taxon>
        <taxon>Fungi</taxon>
        <taxon>Dikarya</taxon>
        <taxon>Ascomycota</taxon>
        <taxon>Pezizomycotina</taxon>
        <taxon>Eurotiomycetes</taxon>
        <taxon>Eurotiomycetidae</taxon>
        <taxon>Eurotiales</taxon>
        <taxon>Thermoascaceae</taxon>
        <taxon>Paecilomyces</taxon>
    </lineage>
</organism>
<dbReference type="EMBL" id="JAVDPF010000029">
    <property type="protein sequence ID" value="KAL1870934.1"/>
    <property type="molecule type" value="Genomic_DNA"/>
</dbReference>
<dbReference type="InterPro" id="IPR051190">
    <property type="entry name" value="Baculoviral_IAP"/>
</dbReference>
<dbReference type="PROSITE" id="PS50143">
    <property type="entry name" value="BIR_REPEAT_2"/>
    <property type="match status" value="2"/>
</dbReference>
<evidence type="ECO:0000256" key="2">
    <source>
        <dbReference type="ARBA" id="ARBA00022833"/>
    </source>
</evidence>